<reference evidence="1" key="3">
    <citation type="submission" date="2025-09" db="UniProtKB">
        <authorList>
            <consortium name="Ensembl"/>
        </authorList>
    </citation>
    <scope>IDENTIFICATION</scope>
</reference>
<dbReference type="Gene3D" id="3.40.50.980">
    <property type="match status" value="1"/>
</dbReference>
<organism evidence="1 2">
    <name type="scientific">Ciona savignyi</name>
    <name type="common">Pacific transparent sea squirt</name>
    <dbReference type="NCBI Taxonomy" id="51511"/>
    <lineage>
        <taxon>Eukaryota</taxon>
        <taxon>Metazoa</taxon>
        <taxon>Chordata</taxon>
        <taxon>Tunicata</taxon>
        <taxon>Ascidiacea</taxon>
        <taxon>Phlebobranchia</taxon>
        <taxon>Cionidae</taxon>
        <taxon>Ciona</taxon>
    </lineage>
</organism>
<dbReference type="InParanoid" id="H2Z786"/>
<sequence>MCVNTPEQRIAVLAALHCGAVVYPCNQLYTTDELNRQFSIKKPDVIIVDSQFLSKIYDVKGEVPDNKIYVIGESKVHKTYNQLVDDGSVLGSTDILRNDDDTIIFLLQSS</sequence>
<dbReference type="HOGENOM" id="CLU_2176659_0_0_1"/>
<keyword evidence="2" id="KW-1185">Reference proteome</keyword>
<dbReference type="SUPFAM" id="SSF56801">
    <property type="entry name" value="Acetyl-CoA synthetase-like"/>
    <property type="match status" value="1"/>
</dbReference>
<evidence type="ECO:0008006" key="3">
    <source>
        <dbReference type="Google" id="ProtNLM"/>
    </source>
</evidence>
<dbReference type="AlphaFoldDB" id="H2Z786"/>
<reference evidence="1" key="2">
    <citation type="submission" date="2025-08" db="UniProtKB">
        <authorList>
            <consortium name="Ensembl"/>
        </authorList>
    </citation>
    <scope>IDENTIFICATION</scope>
</reference>
<evidence type="ECO:0000313" key="2">
    <source>
        <dbReference type="Proteomes" id="UP000007875"/>
    </source>
</evidence>
<reference evidence="2" key="1">
    <citation type="submission" date="2003-08" db="EMBL/GenBank/DDBJ databases">
        <authorList>
            <person name="Birren B."/>
            <person name="Nusbaum C."/>
            <person name="Abebe A."/>
            <person name="Abouelleil A."/>
            <person name="Adekoya E."/>
            <person name="Ait-zahra M."/>
            <person name="Allen N."/>
            <person name="Allen T."/>
            <person name="An P."/>
            <person name="Anderson M."/>
            <person name="Anderson S."/>
            <person name="Arachchi H."/>
            <person name="Armbruster J."/>
            <person name="Bachantsang P."/>
            <person name="Baldwin J."/>
            <person name="Barry A."/>
            <person name="Bayul T."/>
            <person name="Blitshsteyn B."/>
            <person name="Bloom T."/>
            <person name="Blye J."/>
            <person name="Boguslavskiy L."/>
            <person name="Borowsky M."/>
            <person name="Boukhgalter B."/>
            <person name="Brunache A."/>
            <person name="Butler J."/>
            <person name="Calixte N."/>
            <person name="Calvo S."/>
            <person name="Camarata J."/>
            <person name="Campo K."/>
            <person name="Chang J."/>
            <person name="Cheshatsang Y."/>
            <person name="Citroen M."/>
            <person name="Collymore A."/>
            <person name="Considine T."/>
            <person name="Cook A."/>
            <person name="Cooke P."/>
            <person name="Corum B."/>
            <person name="Cuomo C."/>
            <person name="David R."/>
            <person name="Dawoe T."/>
            <person name="Degray S."/>
            <person name="Dodge S."/>
            <person name="Dooley K."/>
            <person name="Dorje P."/>
            <person name="Dorjee K."/>
            <person name="Dorris L."/>
            <person name="Duffey N."/>
            <person name="Dupes A."/>
            <person name="Elkins T."/>
            <person name="Engels R."/>
            <person name="Erickson J."/>
            <person name="Farina A."/>
            <person name="Faro S."/>
            <person name="Ferreira P."/>
            <person name="Fischer H."/>
            <person name="Fitzgerald M."/>
            <person name="Foley K."/>
            <person name="Gage D."/>
            <person name="Galagan J."/>
            <person name="Gearin G."/>
            <person name="Gnerre S."/>
            <person name="Gnirke A."/>
            <person name="Goyette A."/>
            <person name="Graham J."/>
            <person name="Grandbois E."/>
            <person name="Gyaltsen K."/>
            <person name="Hafez N."/>
            <person name="Hagopian D."/>
            <person name="Hagos B."/>
            <person name="Hall J."/>
            <person name="Hatcher B."/>
            <person name="Heller A."/>
            <person name="Higgins H."/>
            <person name="Honan T."/>
            <person name="Horn A."/>
            <person name="Houde N."/>
            <person name="Hughes L."/>
            <person name="Hulme W."/>
            <person name="Husby E."/>
            <person name="Iliev I."/>
            <person name="Jaffe D."/>
            <person name="Jones C."/>
            <person name="Kamal M."/>
            <person name="Kamat A."/>
            <person name="Kamvysselis M."/>
            <person name="Karlsson E."/>
            <person name="Kells C."/>
            <person name="Kieu A."/>
            <person name="Kisner P."/>
            <person name="Kodira C."/>
            <person name="Kulbokas E."/>
            <person name="Labutti K."/>
            <person name="Lama D."/>
            <person name="Landers T."/>
            <person name="Leger J."/>
            <person name="Levine S."/>
            <person name="Lewis D."/>
            <person name="Lewis T."/>
            <person name="Lindblad-toh K."/>
            <person name="Liu X."/>
            <person name="Lokyitsang T."/>
            <person name="Lokyitsang Y."/>
            <person name="Lucien O."/>
            <person name="Lui A."/>
            <person name="Ma L.J."/>
            <person name="Mabbitt R."/>
            <person name="Macdonald J."/>
            <person name="Maclean C."/>
            <person name="Major J."/>
            <person name="Manning J."/>
            <person name="Marabella R."/>
            <person name="Maru K."/>
            <person name="Matthews C."/>
            <person name="Mauceli E."/>
            <person name="Mccarthy M."/>
            <person name="Mcdonough S."/>
            <person name="Mcghee T."/>
            <person name="Meldrim J."/>
            <person name="Meneus L."/>
            <person name="Mesirov J."/>
            <person name="Mihalev A."/>
            <person name="Mihova T."/>
            <person name="Mikkelsen T."/>
            <person name="Mlenga V."/>
            <person name="Moru K."/>
            <person name="Mozes J."/>
            <person name="Mulrain L."/>
            <person name="Munson G."/>
            <person name="Naylor J."/>
            <person name="Newes C."/>
            <person name="Nguyen C."/>
            <person name="Nguyen N."/>
            <person name="Nguyen T."/>
            <person name="Nicol R."/>
            <person name="Nielsen C."/>
            <person name="Nizzari M."/>
            <person name="Norbu C."/>
            <person name="Norbu N."/>
            <person name="O'donnell P."/>
            <person name="Okoawo O."/>
            <person name="O'leary S."/>
            <person name="Omotosho B."/>
            <person name="O'neill K."/>
            <person name="Osman S."/>
            <person name="Parker S."/>
            <person name="Perrin D."/>
            <person name="Phunkhang P."/>
            <person name="Piqani B."/>
            <person name="Purcell S."/>
            <person name="Rachupka T."/>
            <person name="Ramasamy U."/>
            <person name="Rameau R."/>
            <person name="Ray V."/>
            <person name="Raymond C."/>
            <person name="Retta R."/>
            <person name="Richardson S."/>
            <person name="Rise C."/>
            <person name="Rodriguez J."/>
            <person name="Rogers J."/>
            <person name="Rogov P."/>
            <person name="Rutman M."/>
            <person name="Schupbach R."/>
            <person name="Seaman C."/>
            <person name="Settipalli S."/>
            <person name="Sharpe T."/>
            <person name="Sheridan J."/>
            <person name="Sherpa N."/>
            <person name="Shi J."/>
            <person name="Smirnov S."/>
            <person name="Smith C."/>
            <person name="Sougnez C."/>
            <person name="Spencer B."/>
            <person name="Stalker J."/>
            <person name="Stange-thomann N."/>
            <person name="Stavropoulos S."/>
            <person name="Stetson K."/>
            <person name="Stone C."/>
            <person name="Stone S."/>
            <person name="Stubbs M."/>
            <person name="Talamas J."/>
            <person name="Tchuinga P."/>
            <person name="Tenzing P."/>
            <person name="Tesfaye S."/>
            <person name="Theodore J."/>
            <person name="Thoulutsang Y."/>
            <person name="Topham K."/>
            <person name="Towey S."/>
            <person name="Tsamla T."/>
            <person name="Tsomo N."/>
            <person name="Vallee D."/>
            <person name="Vassiliev H."/>
            <person name="Venkataraman V."/>
            <person name="Vinson J."/>
            <person name="Vo A."/>
            <person name="Wade C."/>
            <person name="Wang S."/>
            <person name="Wangchuk T."/>
            <person name="Wangdi T."/>
            <person name="Whittaker C."/>
            <person name="Wilkinson J."/>
            <person name="Wu Y."/>
            <person name="Wyman D."/>
            <person name="Yadav S."/>
            <person name="Yang S."/>
            <person name="Yang X."/>
            <person name="Yeager S."/>
            <person name="Yee E."/>
            <person name="Young G."/>
            <person name="Zainoun J."/>
            <person name="Zembeck L."/>
            <person name="Zimmer A."/>
            <person name="Zody M."/>
            <person name="Lander E."/>
        </authorList>
    </citation>
    <scope>NUCLEOTIDE SEQUENCE [LARGE SCALE GENOMIC DNA]</scope>
</reference>
<proteinExistence type="predicted"/>
<accession>H2Z786</accession>
<dbReference type="Ensembl" id="ENSCSAVT00000013603.1">
    <property type="protein sequence ID" value="ENSCSAVP00000013448.1"/>
    <property type="gene ID" value="ENSCSAVG00000007895.1"/>
</dbReference>
<name>H2Z786_CIOSA</name>
<evidence type="ECO:0000313" key="1">
    <source>
        <dbReference type="Ensembl" id="ENSCSAVP00000013448.1"/>
    </source>
</evidence>
<dbReference type="Proteomes" id="UP000007875">
    <property type="component" value="Unassembled WGS sequence"/>
</dbReference>
<protein>
    <recommendedName>
        <fullName evidence="3">AMP-dependent synthetase/ligase domain-containing protein</fullName>
    </recommendedName>
</protein>